<comment type="caution">
    <text evidence="2">The sequence shown here is derived from an EMBL/GenBank/DDBJ whole genome shotgun (WGS) entry which is preliminary data.</text>
</comment>
<dbReference type="AlphaFoldDB" id="A0A418VX39"/>
<keyword evidence="1" id="KW-0732">Signal</keyword>
<reference evidence="2 3" key="1">
    <citation type="submission" date="2018-09" db="EMBL/GenBank/DDBJ databases">
        <authorList>
            <person name="Zhu H."/>
        </authorList>
    </citation>
    <scope>NUCLEOTIDE SEQUENCE [LARGE SCALE GENOMIC DNA]</scope>
    <source>
        <strain evidence="2 3">K2W22B-5</strain>
    </source>
</reference>
<evidence type="ECO:0000313" key="2">
    <source>
        <dbReference type="EMBL" id="RJF81731.1"/>
    </source>
</evidence>
<name>A0A418VX39_9PROT</name>
<organism evidence="2 3">
    <name type="scientific">Azospirillum cavernae</name>
    <dbReference type="NCBI Taxonomy" id="2320860"/>
    <lineage>
        <taxon>Bacteria</taxon>
        <taxon>Pseudomonadati</taxon>
        <taxon>Pseudomonadota</taxon>
        <taxon>Alphaproteobacteria</taxon>
        <taxon>Rhodospirillales</taxon>
        <taxon>Azospirillaceae</taxon>
        <taxon>Azospirillum</taxon>
    </lineage>
</organism>
<dbReference type="Proteomes" id="UP000283458">
    <property type="component" value="Unassembled WGS sequence"/>
</dbReference>
<dbReference type="EMBL" id="QYUL01000002">
    <property type="protein sequence ID" value="RJF81731.1"/>
    <property type="molecule type" value="Genomic_DNA"/>
</dbReference>
<keyword evidence="3" id="KW-1185">Reference proteome</keyword>
<evidence type="ECO:0008006" key="4">
    <source>
        <dbReference type="Google" id="ProtNLM"/>
    </source>
</evidence>
<evidence type="ECO:0000256" key="1">
    <source>
        <dbReference type="SAM" id="SignalP"/>
    </source>
</evidence>
<dbReference type="PROSITE" id="PS51257">
    <property type="entry name" value="PROKAR_LIPOPROTEIN"/>
    <property type="match status" value="1"/>
</dbReference>
<feature type="signal peptide" evidence="1">
    <location>
        <begin position="1"/>
        <end position="19"/>
    </location>
</feature>
<proteinExistence type="predicted"/>
<protein>
    <recommendedName>
        <fullName evidence="4">Lipoprotein</fullName>
    </recommendedName>
</protein>
<sequence length="246" mass="26831">MLHPRILPTWILLSATALALAGCATAPEKAASTPPSDTALYVAAVERSAVYEEANVRPLRPLAYPMTALTLTNNPSWAVGQEGKTVTLTNSYGTWVTVEPEVKEICKGYQRSEVIQKLHYLLGLQPAVPSDSNAKFVRVSIAQQKVGPTGGGVFRPCPDPDPTKTACANTINGPQAFVSWFANQQVFSYRKGPDLKQTGYPWTRLGYTYNWDPQASDIRGAQEYIVPGGTQVKVIEIVSPEEYCAR</sequence>
<gene>
    <name evidence="2" type="ORF">D3877_16565</name>
</gene>
<dbReference type="RefSeq" id="WP_119831822.1">
    <property type="nucleotide sequence ID" value="NZ_QYUL01000002.1"/>
</dbReference>
<accession>A0A418VX39</accession>
<evidence type="ECO:0000313" key="3">
    <source>
        <dbReference type="Proteomes" id="UP000283458"/>
    </source>
</evidence>
<feature type="chain" id="PRO_5019343326" description="Lipoprotein" evidence="1">
    <location>
        <begin position="20"/>
        <end position="246"/>
    </location>
</feature>
<dbReference type="OrthoDB" id="747120at2"/>